<feature type="domain" description="PIN" evidence="5">
    <location>
        <begin position="2"/>
        <end position="43"/>
    </location>
</feature>
<evidence type="ECO:0000259" key="5">
    <source>
        <dbReference type="Pfam" id="PF01850"/>
    </source>
</evidence>
<evidence type="ECO:0000256" key="3">
    <source>
        <dbReference type="ARBA" id="ARBA00022801"/>
    </source>
</evidence>
<dbReference type="EMBL" id="JBHUCM010000038">
    <property type="protein sequence ID" value="MFD1543099.1"/>
    <property type="molecule type" value="Genomic_DNA"/>
</dbReference>
<keyword evidence="2" id="KW-0479">Metal-binding</keyword>
<evidence type="ECO:0000256" key="2">
    <source>
        <dbReference type="ARBA" id="ARBA00022723"/>
    </source>
</evidence>
<keyword evidence="4" id="KW-0460">Magnesium</keyword>
<proteinExistence type="predicted"/>
<gene>
    <name evidence="6" type="ORF">ACFSJ0_39030</name>
</gene>
<keyword evidence="7" id="KW-1185">Reference proteome</keyword>
<name>A0ABW4GL57_9ACTN</name>
<keyword evidence="1" id="KW-0540">Nuclease</keyword>
<organism evidence="6 7">
    <name type="scientific">Nonomuraea guangzhouensis</name>
    <dbReference type="NCBI Taxonomy" id="1291555"/>
    <lineage>
        <taxon>Bacteria</taxon>
        <taxon>Bacillati</taxon>
        <taxon>Actinomycetota</taxon>
        <taxon>Actinomycetes</taxon>
        <taxon>Streptosporangiales</taxon>
        <taxon>Streptosporangiaceae</taxon>
        <taxon>Nonomuraea</taxon>
    </lineage>
</organism>
<keyword evidence="3" id="KW-0378">Hydrolase</keyword>
<accession>A0ABW4GL57</accession>
<protein>
    <submittedName>
        <fullName evidence="6">PIN domain-containing protein</fullName>
    </submittedName>
</protein>
<evidence type="ECO:0000313" key="7">
    <source>
        <dbReference type="Proteomes" id="UP001597097"/>
    </source>
</evidence>
<reference evidence="7" key="1">
    <citation type="journal article" date="2019" name="Int. J. Syst. Evol. Microbiol.">
        <title>The Global Catalogue of Microorganisms (GCM) 10K type strain sequencing project: providing services to taxonomists for standard genome sequencing and annotation.</title>
        <authorList>
            <consortium name="The Broad Institute Genomics Platform"/>
            <consortium name="The Broad Institute Genome Sequencing Center for Infectious Disease"/>
            <person name="Wu L."/>
            <person name="Ma J."/>
        </authorList>
    </citation>
    <scope>NUCLEOTIDE SEQUENCE [LARGE SCALE GENOMIC DNA]</scope>
    <source>
        <strain evidence="7">CGMCC 1.15399</strain>
    </source>
</reference>
<comment type="caution">
    <text evidence="6">The sequence shown here is derived from an EMBL/GenBank/DDBJ whole genome shotgun (WGS) entry which is preliminary data.</text>
</comment>
<dbReference type="InterPro" id="IPR002716">
    <property type="entry name" value="PIN_dom"/>
</dbReference>
<sequence>MLPVTAAVAEEWGRMHAVRPLPIVDGLIAATARAHDWTLVTRNVKDFVGLDVQLINPFEWPPV</sequence>
<evidence type="ECO:0000313" key="6">
    <source>
        <dbReference type="EMBL" id="MFD1543099.1"/>
    </source>
</evidence>
<dbReference type="Pfam" id="PF01850">
    <property type="entry name" value="PIN"/>
    <property type="match status" value="1"/>
</dbReference>
<dbReference type="Proteomes" id="UP001597097">
    <property type="component" value="Unassembled WGS sequence"/>
</dbReference>
<dbReference type="RefSeq" id="WP_219538499.1">
    <property type="nucleotide sequence ID" value="NZ_JAHKRM010000048.1"/>
</dbReference>
<evidence type="ECO:0000256" key="1">
    <source>
        <dbReference type="ARBA" id="ARBA00022722"/>
    </source>
</evidence>
<evidence type="ECO:0000256" key="4">
    <source>
        <dbReference type="ARBA" id="ARBA00022842"/>
    </source>
</evidence>